<gene>
    <name evidence="2" type="ORF">SDC9_154872</name>
</gene>
<dbReference type="InterPro" id="IPR016181">
    <property type="entry name" value="Acyl_CoA_acyltransferase"/>
</dbReference>
<dbReference type="PANTHER" id="PTHR43415">
    <property type="entry name" value="SPERMIDINE N(1)-ACETYLTRANSFERASE"/>
    <property type="match status" value="1"/>
</dbReference>
<dbReference type="PROSITE" id="PS51186">
    <property type="entry name" value="GNAT"/>
    <property type="match status" value="1"/>
</dbReference>
<dbReference type="EMBL" id="VSSQ01053588">
    <property type="protein sequence ID" value="MPN07601.1"/>
    <property type="molecule type" value="Genomic_DNA"/>
</dbReference>
<dbReference type="AlphaFoldDB" id="A0A645EZZ4"/>
<evidence type="ECO:0000313" key="2">
    <source>
        <dbReference type="EMBL" id="MPN07601.1"/>
    </source>
</evidence>
<sequence>MSYLKKMVGERCYLSPVDGNEAEKVASWSNDIEVAIRTGDISDMITYEVQKEYLINMNNSRGYAFYIVRAEDDEVIGIGRLMRINYINRNAVMGMFIGERSNRNKGIGSEATKLILDFGFNVLNLRNIMIETFSFNEPAIKACKKCGFKEIGRRRKAIIYGNNEYDEVYMDILNEEFQDSIIDKVLNK</sequence>
<reference evidence="2" key="1">
    <citation type="submission" date="2019-08" db="EMBL/GenBank/DDBJ databases">
        <authorList>
            <person name="Kucharzyk K."/>
            <person name="Murdoch R.W."/>
            <person name="Higgins S."/>
            <person name="Loffler F."/>
        </authorList>
    </citation>
    <scope>NUCLEOTIDE SEQUENCE</scope>
</reference>
<dbReference type="Gene3D" id="3.40.630.30">
    <property type="match status" value="1"/>
</dbReference>
<dbReference type="PANTHER" id="PTHR43415:SF3">
    <property type="entry name" value="GNAT-FAMILY ACETYLTRANSFERASE"/>
    <property type="match status" value="1"/>
</dbReference>
<accession>A0A645EZZ4</accession>
<dbReference type="Pfam" id="PF13420">
    <property type="entry name" value="Acetyltransf_4"/>
    <property type="match status" value="1"/>
</dbReference>
<proteinExistence type="predicted"/>
<dbReference type="GO" id="GO:0016747">
    <property type="term" value="F:acyltransferase activity, transferring groups other than amino-acyl groups"/>
    <property type="evidence" value="ECO:0007669"/>
    <property type="project" value="InterPro"/>
</dbReference>
<evidence type="ECO:0000259" key="1">
    <source>
        <dbReference type="PROSITE" id="PS51186"/>
    </source>
</evidence>
<organism evidence="2">
    <name type="scientific">bioreactor metagenome</name>
    <dbReference type="NCBI Taxonomy" id="1076179"/>
    <lineage>
        <taxon>unclassified sequences</taxon>
        <taxon>metagenomes</taxon>
        <taxon>ecological metagenomes</taxon>
    </lineage>
</organism>
<comment type="caution">
    <text evidence="2">The sequence shown here is derived from an EMBL/GenBank/DDBJ whole genome shotgun (WGS) entry which is preliminary data.</text>
</comment>
<dbReference type="SUPFAM" id="SSF55729">
    <property type="entry name" value="Acyl-CoA N-acyltransferases (Nat)"/>
    <property type="match status" value="1"/>
</dbReference>
<name>A0A645EZZ4_9ZZZZ</name>
<feature type="domain" description="N-acetyltransferase" evidence="1">
    <location>
        <begin position="12"/>
        <end position="175"/>
    </location>
</feature>
<dbReference type="InterPro" id="IPR000182">
    <property type="entry name" value="GNAT_dom"/>
</dbReference>
<protein>
    <recommendedName>
        <fullName evidence="1">N-acetyltransferase domain-containing protein</fullName>
    </recommendedName>
</protein>